<comment type="caution">
    <text evidence="1">The sequence shown here is derived from an EMBL/GenBank/DDBJ whole genome shotgun (WGS) entry which is preliminary data.</text>
</comment>
<protein>
    <submittedName>
        <fullName evidence="1">Uncharacterized protein</fullName>
    </submittedName>
</protein>
<evidence type="ECO:0000313" key="1">
    <source>
        <dbReference type="EMBL" id="GFR37922.1"/>
    </source>
</evidence>
<name>A0A916QBY7_9BACL</name>
<dbReference type="Proteomes" id="UP000654993">
    <property type="component" value="Unassembled WGS sequence"/>
</dbReference>
<dbReference type="AlphaFoldDB" id="A0A916QBY7"/>
<keyword evidence="2" id="KW-1185">Reference proteome</keyword>
<gene>
    <name evidence="1" type="ORF">PRECH8_12180</name>
</gene>
<evidence type="ECO:0000313" key="2">
    <source>
        <dbReference type="Proteomes" id="UP000654993"/>
    </source>
</evidence>
<proteinExistence type="predicted"/>
<reference evidence="1" key="2">
    <citation type="journal article" date="2021" name="Data Brief">
        <title>Draft genome sequence data of the facultative, thermophilic, xylanolytic bacterium Paenibacillus sp. strain DA-C8.</title>
        <authorList>
            <person name="Chhe C."/>
            <person name="Uke A."/>
            <person name="Baramee S."/>
            <person name="Ungkulpasvich U."/>
            <person name="Tachaapaikoon C."/>
            <person name="Pason P."/>
            <person name="Waeonukul R."/>
            <person name="Ratanakhanokchai K."/>
            <person name="Kosugi A."/>
        </authorList>
    </citation>
    <scope>NUCLEOTIDE SEQUENCE</scope>
    <source>
        <strain evidence="1">DA-C8</strain>
    </source>
</reference>
<accession>A0A916QBY7</accession>
<reference evidence="1" key="1">
    <citation type="submission" date="2020-08" db="EMBL/GenBank/DDBJ databases">
        <authorList>
            <person name="Uke A."/>
            <person name="Chhe C."/>
            <person name="Baramee S."/>
            <person name="Kosugi A."/>
        </authorList>
    </citation>
    <scope>NUCLEOTIDE SEQUENCE</scope>
    <source>
        <strain evidence="1">DA-C8</strain>
    </source>
</reference>
<dbReference type="EMBL" id="BMAQ01000008">
    <property type="protein sequence ID" value="GFR37922.1"/>
    <property type="molecule type" value="Genomic_DNA"/>
</dbReference>
<sequence>MRSILVTVMMLIVVAVIFVNVVTRDGGLQDAIEDQGNIAITRIQTLYDPNARLN</sequence>
<dbReference type="RefSeq" id="WP_200966186.1">
    <property type="nucleotide sequence ID" value="NZ_BMAQ01000008.1"/>
</dbReference>
<organism evidence="1 2">
    <name type="scientific">Insulibacter thermoxylanivorax</name>
    <dbReference type="NCBI Taxonomy" id="2749268"/>
    <lineage>
        <taxon>Bacteria</taxon>
        <taxon>Bacillati</taxon>
        <taxon>Bacillota</taxon>
        <taxon>Bacilli</taxon>
        <taxon>Bacillales</taxon>
        <taxon>Paenibacillaceae</taxon>
        <taxon>Insulibacter</taxon>
    </lineage>
</organism>